<reference evidence="6 7" key="1">
    <citation type="submission" date="2020-08" db="EMBL/GenBank/DDBJ databases">
        <authorList>
            <person name="Kim C.M."/>
        </authorList>
    </citation>
    <scope>NUCLEOTIDE SEQUENCE [LARGE SCALE GENOMIC DNA]</scope>
    <source>
        <strain evidence="6 7">SR9</strain>
    </source>
</reference>
<evidence type="ECO:0000313" key="6">
    <source>
        <dbReference type="EMBL" id="MBB1520324.1"/>
    </source>
</evidence>
<organism evidence="6 7">
    <name type="scientific">Aquipseudomonas guryensis</name>
    <dbReference type="NCBI Taxonomy" id="2759165"/>
    <lineage>
        <taxon>Bacteria</taxon>
        <taxon>Pseudomonadati</taxon>
        <taxon>Pseudomonadota</taxon>
        <taxon>Gammaproteobacteria</taxon>
        <taxon>Pseudomonadales</taxon>
        <taxon>Pseudomonadaceae</taxon>
        <taxon>Aquipseudomonas</taxon>
    </lineage>
</organism>
<evidence type="ECO:0000256" key="1">
    <source>
        <dbReference type="ARBA" id="ARBA00010062"/>
    </source>
</evidence>
<dbReference type="SUPFAM" id="SSF53822">
    <property type="entry name" value="Periplasmic binding protein-like I"/>
    <property type="match status" value="1"/>
</dbReference>
<dbReference type="AlphaFoldDB" id="A0A7W4DD09"/>
<protein>
    <submittedName>
        <fullName evidence="6">ABC transporter substrate-binding protein</fullName>
    </submittedName>
</protein>
<dbReference type="PANTHER" id="PTHR47235:SF1">
    <property type="entry name" value="BLR6548 PROTEIN"/>
    <property type="match status" value="1"/>
</dbReference>
<dbReference type="PANTHER" id="PTHR47235">
    <property type="entry name" value="BLR6548 PROTEIN"/>
    <property type="match status" value="1"/>
</dbReference>
<name>A0A7W4DD09_9GAMM</name>
<dbReference type="InterPro" id="IPR028081">
    <property type="entry name" value="Leu-bd"/>
</dbReference>
<dbReference type="InterPro" id="IPR028082">
    <property type="entry name" value="Peripla_BP_I"/>
</dbReference>
<dbReference type="CDD" id="cd19978">
    <property type="entry name" value="PBP1_ABC_ligand_binding-like"/>
    <property type="match status" value="1"/>
</dbReference>
<dbReference type="Pfam" id="PF13458">
    <property type="entry name" value="Peripla_BP_6"/>
    <property type="match status" value="1"/>
</dbReference>
<accession>A0A7W4DD09</accession>
<dbReference type="Gene3D" id="3.40.50.2300">
    <property type="match status" value="2"/>
</dbReference>
<gene>
    <name evidence="6" type="ORF">H3H45_13820</name>
</gene>
<evidence type="ECO:0000313" key="7">
    <source>
        <dbReference type="Proteomes" id="UP000581189"/>
    </source>
</evidence>
<dbReference type="Proteomes" id="UP000581189">
    <property type="component" value="Unassembled WGS sequence"/>
</dbReference>
<proteinExistence type="inferred from homology"/>
<sequence>MAAVQAEPGISAQAVRVGMVNALSGPAAGLGSGMKAGAEVYFTRVNAAGGVNGRRIVLVSRDDGYEPARTAAMTRELTESGEVFALLGYVGTPTSRAAMPIALRAEIPYLFPFTGAEVLRAPVHKWVFNVRASYFDETEEMVERMTDDLGINSVALLMQDDSFGETVKSGLVGALFKRGLHVQAEARIQRNSLEVAAAVESLRKAEPEAIFFVGTYKQLAASIKQAKALGIKARFFTVSFIGTEDFIAAAGTDADGVYISQVMPSPHDASQALVRDYRADIAPADVGYASLEGYVGAAVFVEALRLAGSQPTRANLINALEFLRADVGGFKVEFSPTNHQGSDAIFLTRVQDGKALPVERMQ</sequence>
<comment type="similarity">
    <text evidence="1">Belongs to the leucine-binding protein family.</text>
</comment>
<keyword evidence="3" id="KW-0732">Signal</keyword>
<dbReference type="GO" id="GO:0006865">
    <property type="term" value="P:amino acid transport"/>
    <property type="evidence" value="ECO:0007669"/>
    <property type="project" value="UniProtKB-KW"/>
</dbReference>
<comment type="caution">
    <text evidence="6">The sequence shown here is derived from an EMBL/GenBank/DDBJ whole genome shotgun (WGS) entry which is preliminary data.</text>
</comment>
<dbReference type="RefSeq" id="WP_182834316.1">
    <property type="nucleotide sequence ID" value="NZ_JACJFN010000003.1"/>
</dbReference>
<evidence type="ECO:0000256" key="3">
    <source>
        <dbReference type="ARBA" id="ARBA00022729"/>
    </source>
</evidence>
<feature type="domain" description="Leucine-binding protein" evidence="5">
    <location>
        <begin position="15"/>
        <end position="353"/>
    </location>
</feature>
<evidence type="ECO:0000259" key="5">
    <source>
        <dbReference type="Pfam" id="PF13458"/>
    </source>
</evidence>
<evidence type="ECO:0000256" key="4">
    <source>
        <dbReference type="ARBA" id="ARBA00022970"/>
    </source>
</evidence>
<keyword evidence="4" id="KW-0029">Amino-acid transport</keyword>
<dbReference type="EMBL" id="JACJFN010000003">
    <property type="protein sequence ID" value="MBB1520324.1"/>
    <property type="molecule type" value="Genomic_DNA"/>
</dbReference>
<keyword evidence="2" id="KW-0813">Transport</keyword>
<dbReference type="PRINTS" id="PR00337">
    <property type="entry name" value="LEUILEVALBP"/>
</dbReference>
<keyword evidence="7" id="KW-1185">Reference proteome</keyword>
<evidence type="ECO:0000256" key="2">
    <source>
        <dbReference type="ARBA" id="ARBA00022448"/>
    </source>
</evidence>
<dbReference type="InterPro" id="IPR000709">
    <property type="entry name" value="Leu_Ile_Val-bd"/>
</dbReference>